<evidence type="ECO:0000256" key="5">
    <source>
        <dbReference type="ARBA" id="ARBA00023136"/>
    </source>
</evidence>
<evidence type="ECO:0000256" key="6">
    <source>
        <dbReference type="RuleBase" id="RU361264"/>
    </source>
</evidence>
<sequence length="198" mass="21565">MSTDWLSAFGTGGFPDEPSLMEELDINLPHVWDKSLAVLNPFHKFSPDHPKDAHMMDDTDLAGPLLFCFVFGMLLLLAGKSQFGYVYGVGLMGVVSVYLLLNLMSEGGIDASRVTSVLGYCLLPLCLLSAVNVFLRLNGVFGYIVSPLFILWCSTSASGIFVSILGMHNQRFLVAYPVALFYACFAMLSVFDVGAGKK</sequence>
<dbReference type="Proteomes" id="UP001217754">
    <property type="component" value="Chromosome 4"/>
</dbReference>
<dbReference type="GO" id="GO:0048280">
    <property type="term" value="P:vesicle fusion with Golgi apparatus"/>
    <property type="evidence" value="ECO:0007669"/>
    <property type="project" value="TreeGrafter"/>
</dbReference>
<evidence type="ECO:0000259" key="7">
    <source>
        <dbReference type="Pfam" id="PF04893"/>
    </source>
</evidence>
<feature type="domain" description="Yip1" evidence="7">
    <location>
        <begin position="54"/>
        <end position="187"/>
    </location>
</feature>
<evidence type="ECO:0000313" key="8">
    <source>
        <dbReference type="EMBL" id="WFD39444.1"/>
    </source>
</evidence>
<dbReference type="InterPro" id="IPR006977">
    <property type="entry name" value="Yip1_dom"/>
</dbReference>
<evidence type="ECO:0000256" key="3">
    <source>
        <dbReference type="ARBA" id="ARBA00022692"/>
    </source>
</evidence>
<name>A0AAF0F2W7_9BASI</name>
<dbReference type="InterPro" id="IPR045231">
    <property type="entry name" value="Yip1/4-like"/>
</dbReference>
<dbReference type="GO" id="GO:0006888">
    <property type="term" value="P:endoplasmic reticulum to Golgi vesicle-mediated transport"/>
    <property type="evidence" value="ECO:0007669"/>
    <property type="project" value="InterPro"/>
</dbReference>
<keyword evidence="4 6" id="KW-1133">Transmembrane helix</keyword>
<dbReference type="Pfam" id="PF04893">
    <property type="entry name" value="Yip1"/>
    <property type="match status" value="1"/>
</dbReference>
<protein>
    <recommendedName>
        <fullName evidence="6">Protein YIP</fullName>
    </recommendedName>
</protein>
<feature type="transmembrane region" description="Helical" evidence="6">
    <location>
        <begin position="85"/>
        <end position="105"/>
    </location>
</feature>
<dbReference type="RefSeq" id="XP_060122341.1">
    <property type="nucleotide sequence ID" value="XM_060266358.1"/>
</dbReference>
<keyword evidence="3 6" id="KW-0812">Transmembrane</keyword>
<evidence type="ECO:0000256" key="2">
    <source>
        <dbReference type="ARBA" id="ARBA00010596"/>
    </source>
</evidence>
<keyword evidence="5 6" id="KW-0472">Membrane</keyword>
<evidence type="ECO:0000256" key="4">
    <source>
        <dbReference type="ARBA" id="ARBA00022989"/>
    </source>
</evidence>
<feature type="transmembrane region" description="Helical" evidence="6">
    <location>
        <begin position="141"/>
        <end position="165"/>
    </location>
</feature>
<dbReference type="GO" id="GO:0000139">
    <property type="term" value="C:Golgi membrane"/>
    <property type="evidence" value="ECO:0007669"/>
    <property type="project" value="UniProtKB-SubCell"/>
</dbReference>
<dbReference type="GO" id="GO:0005802">
    <property type="term" value="C:trans-Golgi network"/>
    <property type="evidence" value="ECO:0007669"/>
    <property type="project" value="TreeGrafter"/>
</dbReference>
<reference evidence="8" key="1">
    <citation type="submission" date="2023-03" db="EMBL/GenBank/DDBJ databases">
        <title>Mating type loci evolution in Malassezia.</title>
        <authorList>
            <person name="Coelho M.A."/>
        </authorList>
    </citation>
    <scope>NUCLEOTIDE SEQUENCE</scope>
    <source>
        <strain evidence="8">CBS 9431</strain>
    </source>
</reference>
<comment type="subcellular location">
    <subcellularLocation>
        <location evidence="6">Golgi apparatus membrane</location>
        <topology evidence="6">Multi-pass membrane protein</topology>
    </subcellularLocation>
    <subcellularLocation>
        <location evidence="1">Membrane</location>
        <topology evidence="1">Multi-pass membrane protein</topology>
    </subcellularLocation>
</comment>
<dbReference type="AlphaFoldDB" id="A0AAF0F2W7"/>
<accession>A0AAF0F2W7</accession>
<comment type="similarity">
    <text evidence="2 6">Belongs to the YIP1 family.</text>
</comment>
<feature type="transmembrane region" description="Helical" evidence="6">
    <location>
        <begin position="117"/>
        <end position="135"/>
    </location>
</feature>
<dbReference type="EMBL" id="CP119961">
    <property type="protein sequence ID" value="WFD39444.1"/>
    <property type="molecule type" value="Genomic_DNA"/>
</dbReference>
<proteinExistence type="inferred from homology"/>
<gene>
    <name evidence="8" type="ORF">MJAP1_002421</name>
</gene>
<feature type="transmembrane region" description="Helical" evidence="6">
    <location>
        <begin position="61"/>
        <end position="79"/>
    </location>
</feature>
<evidence type="ECO:0000313" key="9">
    <source>
        <dbReference type="Proteomes" id="UP001217754"/>
    </source>
</evidence>
<evidence type="ECO:0000256" key="1">
    <source>
        <dbReference type="ARBA" id="ARBA00004141"/>
    </source>
</evidence>
<keyword evidence="9" id="KW-1185">Reference proteome</keyword>
<feature type="transmembrane region" description="Helical" evidence="6">
    <location>
        <begin position="172"/>
        <end position="191"/>
    </location>
</feature>
<dbReference type="PANTHER" id="PTHR21236">
    <property type="entry name" value="GOLGI MEMBRANE PROTEIN YIP1"/>
    <property type="match status" value="1"/>
</dbReference>
<dbReference type="GeneID" id="85226072"/>
<dbReference type="PANTHER" id="PTHR21236:SF2">
    <property type="entry name" value="PROTEIN YIPF"/>
    <property type="match status" value="1"/>
</dbReference>
<organism evidence="8 9">
    <name type="scientific">Malassezia japonica</name>
    <dbReference type="NCBI Taxonomy" id="223818"/>
    <lineage>
        <taxon>Eukaryota</taxon>
        <taxon>Fungi</taxon>
        <taxon>Dikarya</taxon>
        <taxon>Basidiomycota</taxon>
        <taxon>Ustilaginomycotina</taxon>
        <taxon>Malasseziomycetes</taxon>
        <taxon>Malasseziales</taxon>
        <taxon>Malasseziaceae</taxon>
        <taxon>Malassezia</taxon>
    </lineage>
</organism>